<sequence length="66" mass="7470">MTVDPLRPASPGALFTDFYQLTMLQAYFDQHMDAMGVFDFFCRGPSGRSYYLAAGQVQRRYHDPGG</sequence>
<accession>A0AA47I0Q4</accession>
<protein>
    <recommendedName>
        <fullName evidence="1">Nicotinate phosphoribosyltransferase N-terminal domain-containing protein</fullName>
    </recommendedName>
</protein>
<dbReference type="RefSeq" id="WP_267932570.1">
    <property type="nucleotide sequence ID" value="NZ_CP113257.1"/>
</dbReference>
<dbReference type="Gene3D" id="3.20.140.10">
    <property type="entry name" value="nicotinate phosphoribosyltransferase"/>
    <property type="match status" value="1"/>
</dbReference>
<reference evidence="2" key="1">
    <citation type="submission" date="2022-11" db="EMBL/GenBank/DDBJ databases">
        <title>Genomic of Pseudomonas TF18.</title>
        <authorList>
            <person name="Liu T."/>
        </authorList>
    </citation>
    <scope>NUCLEOTIDE SEQUENCE</scope>
    <source>
        <strain evidence="2">TF18</strain>
    </source>
</reference>
<evidence type="ECO:0000259" key="1">
    <source>
        <dbReference type="Pfam" id="PF17767"/>
    </source>
</evidence>
<gene>
    <name evidence="2" type="ORF">OSV15_09280</name>
</gene>
<dbReference type="SUPFAM" id="SSF54675">
    <property type="entry name" value="Nicotinate/Quinolinate PRTase N-terminal domain-like"/>
    <property type="match status" value="1"/>
</dbReference>
<evidence type="ECO:0000313" key="3">
    <source>
        <dbReference type="Proteomes" id="UP001164632"/>
    </source>
</evidence>
<dbReference type="InterPro" id="IPR040727">
    <property type="entry name" value="NAPRTase_N"/>
</dbReference>
<dbReference type="EMBL" id="CP113257">
    <property type="protein sequence ID" value="WAE54330.1"/>
    <property type="molecule type" value="Genomic_DNA"/>
</dbReference>
<name>A0AA47I0Q4_9GAMM</name>
<dbReference type="Proteomes" id="UP001164632">
    <property type="component" value="Chromosome"/>
</dbReference>
<evidence type="ECO:0000313" key="2">
    <source>
        <dbReference type="EMBL" id="WAE54330.1"/>
    </source>
</evidence>
<dbReference type="Pfam" id="PF17767">
    <property type="entry name" value="NAPRTase_N"/>
    <property type="match status" value="1"/>
</dbReference>
<proteinExistence type="predicted"/>
<dbReference type="AlphaFoldDB" id="A0AA47I0Q4"/>
<organism evidence="2 3">
    <name type="scientific">Stutzerimonas frequens</name>
    <dbReference type="NCBI Taxonomy" id="2968969"/>
    <lineage>
        <taxon>Bacteria</taxon>
        <taxon>Pseudomonadati</taxon>
        <taxon>Pseudomonadota</taxon>
        <taxon>Gammaproteobacteria</taxon>
        <taxon>Pseudomonadales</taxon>
        <taxon>Pseudomonadaceae</taxon>
        <taxon>Stutzerimonas</taxon>
    </lineage>
</organism>
<feature type="domain" description="Nicotinate phosphoribosyltransferase N-terminal" evidence="1">
    <location>
        <begin position="14"/>
        <end position="56"/>
    </location>
</feature>